<proteinExistence type="predicted"/>
<organism evidence="2 3">
    <name type="scientific">Tenacibaculum pelagium</name>
    <dbReference type="NCBI Taxonomy" id="2759527"/>
    <lineage>
        <taxon>Bacteria</taxon>
        <taxon>Pseudomonadati</taxon>
        <taxon>Bacteroidota</taxon>
        <taxon>Flavobacteriia</taxon>
        <taxon>Flavobacteriales</taxon>
        <taxon>Flavobacteriaceae</taxon>
        <taxon>Tenacibaculum</taxon>
    </lineage>
</organism>
<keyword evidence="1" id="KW-0732">Signal</keyword>
<dbReference type="GO" id="GO:0016787">
    <property type="term" value="F:hydrolase activity"/>
    <property type="evidence" value="ECO:0007669"/>
    <property type="project" value="UniProtKB-KW"/>
</dbReference>
<feature type="chain" id="PRO_5032596173" evidence="1">
    <location>
        <begin position="25"/>
        <end position="202"/>
    </location>
</feature>
<sequence>MKTGKTVVILIMLVTILSSCSSNDSVIKEAQATFGIFKVSDDQKSIEMNGTINSSSLVNYNKLYTKYPKIKTINIKNCDGSSDDEINLKLSKRVHDLNIDIHLLDNAEIASGGVDFFLAGIKRTRGSNTKIGVHSWAGDNTIATDFPVGHANHLPYINYYKSIGFSDVDAKAFYYFTINAAPANSIHWMTEEEIIKYKMLKL</sequence>
<reference evidence="2 3" key="1">
    <citation type="submission" date="2020-07" db="EMBL/GenBank/DDBJ databases">
        <title>Bacterium isolated from marine sediment.</title>
        <authorList>
            <person name="Shang D."/>
            <person name="Du Z.-J."/>
        </authorList>
    </citation>
    <scope>NUCLEOTIDE SEQUENCE [LARGE SCALE GENOMIC DNA]</scope>
    <source>
        <strain evidence="2 3">S7007</strain>
    </source>
</reference>
<dbReference type="PROSITE" id="PS51257">
    <property type="entry name" value="PROKAR_LIPOPROTEIN"/>
    <property type="match status" value="1"/>
</dbReference>
<name>A0A839APX0_9FLAO</name>
<dbReference type="EMBL" id="JACGLS010000002">
    <property type="protein sequence ID" value="MBA6156259.1"/>
    <property type="molecule type" value="Genomic_DNA"/>
</dbReference>
<keyword evidence="2" id="KW-0378">Hydrolase</keyword>
<dbReference type="AlphaFoldDB" id="A0A839APX0"/>
<dbReference type="RefSeq" id="WP_182124760.1">
    <property type="nucleotide sequence ID" value="NZ_JACGLS010000002.1"/>
</dbReference>
<evidence type="ECO:0000256" key="1">
    <source>
        <dbReference type="SAM" id="SignalP"/>
    </source>
</evidence>
<gene>
    <name evidence="2" type="ORF">H3Z83_06960</name>
</gene>
<accession>A0A839APX0</accession>
<evidence type="ECO:0000313" key="2">
    <source>
        <dbReference type="EMBL" id="MBA6156259.1"/>
    </source>
</evidence>
<comment type="caution">
    <text evidence="2">The sequence shown here is derived from an EMBL/GenBank/DDBJ whole genome shotgun (WGS) entry which is preliminary data.</text>
</comment>
<feature type="signal peptide" evidence="1">
    <location>
        <begin position="1"/>
        <end position="24"/>
    </location>
</feature>
<protein>
    <submittedName>
        <fullName evidence="2">Alpha/beta hydrolase</fullName>
    </submittedName>
</protein>
<dbReference type="Proteomes" id="UP000563906">
    <property type="component" value="Unassembled WGS sequence"/>
</dbReference>
<evidence type="ECO:0000313" key="3">
    <source>
        <dbReference type="Proteomes" id="UP000563906"/>
    </source>
</evidence>
<keyword evidence="3" id="KW-1185">Reference proteome</keyword>